<comment type="caution">
    <text evidence="1">The sequence shown here is derived from an EMBL/GenBank/DDBJ whole genome shotgun (WGS) entry which is preliminary data.</text>
</comment>
<feature type="non-terminal residue" evidence="1">
    <location>
        <position position="1"/>
    </location>
</feature>
<keyword evidence="2" id="KW-1185">Reference proteome</keyword>
<evidence type="ECO:0000313" key="2">
    <source>
        <dbReference type="Proteomes" id="UP000265520"/>
    </source>
</evidence>
<dbReference type="AlphaFoldDB" id="A0A392U3X4"/>
<dbReference type="Proteomes" id="UP000265520">
    <property type="component" value="Unassembled WGS sequence"/>
</dbReference>
<name>A0A392U3X4_9FABA</name>
<organism evidence="1 2">
    <name type="scientific">Trifolium medium</name>
    <dbReference type="NCBI Taxonomy" id="97028"/>
    <lineage>
        <taxon>Eukaryota</taxon>
        <taxon>Viridiplantae</taxon>
        <taxon>Streptophyta</taxon>
        <taxon>Embryophyta</taxon>
        <taxon>Tracheophyta</taxon>
        <taxon>Spermatophyta</taxon>
        <taxon>Magnoliopsida</taxon>
        <taxon>eudicotyledons</taxon>
        <taxon>Gunneridae</taxon>
        <taxon>Pentapetalae</taxon>
        <taxon>rosids</taxon>
        <taxon>fabids</taxon>
        <taxon>Fabales</taxon>
        <taxon>Fabaceae</taxon>
        <taxon>Papilionoideae</taxon>
        <taxon>50 kb inversion clade</taxon>
        <taxon>NPAAA clade</taxon>
        <taxon>Hologalegina</taxon>
        <taxon>IRL clade</taxon>
        <taxon>Trifolieae</taxon>
        <taxon>Trifolium</taxon>
    </lineage>
</organism>
<accession>A0A392U3X4</accession>
<proteinExistence type="predicted"/>
<evidence type="ECO:0000313" key="1">
    <source>
        <dbReference type="EMBL" id="MCI68022.1"/>
    </source>
</evidence>
<dbReference type="EMBL" id="LXQA010728966">
    <property type="protein sequence ID" value="MCI68022.1"/>
    <property type="molecule type" value="Genomic_DNA"/>
</dbReference>
<sequence>DFQVEKEDTVDNICSSSSGPPTVKTPIFTKEEKINIAFFARLGQYGPKGYCGRFG</sequence>
<protein>
    <submittedName>
        <fullName evidence="1">Uncharacterized protein</fullName>
    </submittedName>
</protein>
<reference evidence="1 2" key="1">
    <citation type="journal article" date="2018" name="Front. Plant Sci.">
        <title>Red Clover (Trifolium pratense) and Zigzag Clover (T. medium) - A Picture of Genomic Similarities and Differences.</title>
        <authorList>
            <person name="Dluhosova J."/>
            <person name="Istvanek J."/>
            <person name="Nedelnik J."/>
            <person name="Repkova J."/>
        </authorList>
    </citation>
    <scope>NUCLEOTIDE SEQUENCE [LARGE SCALE GENOMIC DNA]</scope>
    <source>
        <strain evidence="2">cv. 10/8</strain>
        <tissue evidence="1">Leaf</tissue>
    </source>
</reference>